<dbReference type="SUPFAM" id="SSF54001">
    <property type="entry name" value="Cysteine proteinases"/>
    <property type="match status" value="1"/>
</dbReference>
<reference evidence="2" key="1">
    <citation type="submission" date="2023-03" db="EMBL/GenBank/DDBJ databases">
        <title>Lomoglobus Profundus gen. nov., sp. nov., a novel member of the phylum Verrucomicrobia, isolated from deep-marine sediment of South China Sea.</title>
        <authorList>
            <person name="Ahmad T."/>
            <person name="Ishaq S.E."/>
            <person name="Wang F."/>
        </authorList>
    </citation>
    <scope>NUCLEOTIDE SEQUENCE</scope>
    <source>
        <strain evidence="2">LMO-M01</strain>
    </source>
</reference>
<protein>
    <submittedName>
        <fullName evidence="2">C1 family peptidase</fullName>
    </submittedName>
</protein>
<evidence type="ECO:0000313" key="3">
    <source>
        <dbReference type="Proteomes" id="UP001218638"/>
    </source>
</evidence>
<dbReference type="SMART" id="SM00645">
    <property type="entry name" value="Pept_C1"/>
    <property type="match status" value="1"/>
</dbReference>
<dbReference type="RefSeq" id="WP_330931896.1">
    <property type="nucleotide sequence ID" value="NZ_CP119075.1"/>
</dbReference>
<dbReference type="KEGG" id="slom:PXH66_21040"/>
<dbReference type="Gene3D" id="3.90.70.10">
    <property type="entry name" value="Cysteine proteinases"/>
    <property type="match status" value="1"/>
</dbReference>
<dbReference type="InterPro" id="IPR038765">
    <property type="entry name" value="Papain-like_cys_pep_sf"/>
</dbReference>
<dbReference type="GO" id="GO:0008234">
    <property type="term" value="F:cysteine-type peptidase activity"/>
    <property type="evidence" value="ECO:0007669"/>
    <property type="project" value="InterPro"/>
</dbReference>
<organism evidence="2 3">
    <name type="scientific">Synoicihabitans lomoniglobus</name>
    <dbReference type="NCBI Taxonomy" id="2909285"/>
    <lineage>
        <taxon>Bacteria</taxon>
        <taxon>Pseudomonadati</taxon>
        <taxon>Verrucomicrobiota</taxon>
        <taxon>Opitutia</taxon>
        <taxon>Opitutales</taxon>
        <taxon>Opitutaceae</taxon>
        <taxon>Synoicihabitans</taxon>
    </lineage>
</organism>
<evidence type="ECO:0000313" key="2">
    <source>
        <dbReference type="EMBL" id="WED64839.1"/>
    </source>
</evidence>
<feature type="domain" description="Peptidase C1A papain C-terminal" evidence="1">
    <location>
        <begin position="39"/>
        <end position="241"/>
    </location>
</feature>
<dbReference type="InterPro" id="IPR000668">
    <property type="entry name" value="Peptidase_C1A_C"/>
</dbReference>
<gene>
    <name evidence="2" type="ORF">PXH66_21040</name>
</gene>
<dbReference type="InterPro" id="IPR029058">
    <property type="entry name" value="AB_hydrolase_fold"/>
</dbReference>
<accession>A0AAE9ZX63</accession>
<dbReference type="AlphaFoldDB" id="A0AAE9ZX63"/>
<dbReference type="SUPFAM" id="SSF53474">
    <property type="entry name" value="alpha/beta-Hydrolases"/>
    <property type="match status" value="1"/>
</dbReference>
<evidence type="ECO:0000259" key="1">
    <source>
        <dbReference type="SMART" id="SM00645"/>
    </source>
</evidence>
<dbReference type="GO" id="GO:0006508">
    <property type="term" value="P:proteolysis"/>
    <property type="evidence" value="ECO:0007669"/>
    <property type="project" value="InterPro"/>
</dbReference>
<name>A0AAE9ZX63_9BACT</name>
<dbReference type="Proteomes" id="UP001218638">
    <property type="component" value="Chromosome"/>
</dbReference>
<keyword evidence="3" id="KW-1185">Reference proteome</keyword>
<sequence>MSDTTPPTIDGYETNAVSDIVDLRDCMYEPALLRLAPELPAPVLEPGDVLDQGQEGACTGFGLAAVINLLNHRAGRDVRVSPRMLYEMAKRHDEWQGEGYNWSSCRGAIKGWYNMGVCREAAWPYEADQPGELTIDRAKDAFNHTIGAYYRIKPDVVDFHAALNEVGAIYASARVHQGWRRTYTKNGRIPFKPGRTGGHCFAIVGYNAEGFWVQNSWGPTWGQGGLALWSYEDWKANIYDAWVFRLALPTPQIFPGRRSVDTSVGSGQAGDAPVRNEIMGHFVHLDDGRFDGKGRYWSSLNDVRQTAAHVAASPDYQHLLLYAHGGLNRVRASASRIKALKTVFKANGIYPFHFMYDTGLGEELRDVVLRREGPAAERMGGPSDISDWLLEKLTRGPGRAVWRQMKMGASSPFARRKDDGSKVLQAFVDAFKTAATPVKLHVAGHSTGAILQAHLLTALRRLAPEQIVETCSLLAPAASIALFESHYRPLLEAGAIARLNVYNLDARLELKDHVAHLYRKSLLWLVSNAFEDNRREPLLGMQRFSQSVDAAGLSAEFIYSQGARRGGNARTKAESHGGFDNDVATMNDLLKSILGRKPDRPFTVDDLAY</sequence>
<proteinExistence type="predicted"/>
<dbReference type="Pfam" id="PF00112">
    <property type="entry name" value="Peptidase_C1"/>
    <property type="match status" value="1"/>
</dbReference>
<dbReference type="EMBL" id="CP119075">
    <property type="protein sequence ID" value="WED64839.1"/>
    <property type="molecule type" value="Genomic_DNA"/>
</dbReference>
<dbReference type="CDD" id="cd02619">
    <property type="entry name" value="Peptidase_C1"/>
    <property type="match status" value="1"/>
</dbReference>